<dbReference type="Proteomes" id="UP001210380">
    <property type="component" value="Unassembled WGS sequence"/>
</dbReference>
<name>A0ABT4V287_9PSEU</name>
<organism evidence="2 3">
    <name type="scientific">Saccharopolyspora oryzae</name>
    <dbReference type="NCBI Taxonomy" id="2997343"/>
    <lineage>
        <taxon>Bacteria</taxon>
        <taxon>Bacillati</taxon>
        <taxon>Actinomycetota</taxon>
        <taxon>Actinomycetes</taxon>
        <taxon>Pseudonocardiales</taxon>
        <taxon>Pseudonocardiaceae</taxon>
        <taxon>Saccharopolyspora</taxon>
    </lineage>
</organism>
<evidence type="ECO:0000256" key="1">
    <source>
        <dbReference type="SAM" id="Phobius"/>
    </source>
</evidence>
<accession>A0ABT4V287</accession>
<feature type="transmembrane region" description="Helical" evidence="1">
    <location>
        <begin position="129"/>
        <end position="149"/>
    </location>
</feature>
<keyword evidence="1" id="KW-0472">Membrane</keyword>
<keyword evidence="1" id="KW-0812">Transmembrane</keyword>
<sequence length="160" mass="16517">MTSQGTNPRPSTVDGAFWAGIASVVVGFAILATSFLLVSDADLKLVVEAAAAQGQQLSPDQARSVYAGMLVLATAIVAVIAALWIVFLFLMRKGRNWARVVITAVGAGWIVLTAPSLTGGSVGGAATALLALLQVLAVGATLVFAYVPLSNQYFQLARRG</sequence>
<evidence type="ECO:0000313" key="3">
    <source>
        <dbReference type="Proteomes" id="UP001210380"/>
    </source>
</evidence>
<dbReference type="RefSeq" id="WP_270950785.1">
    <property type="nucleotide sequence ID" value="NZ_JAQGLA010000038.1"/>
</dbReference>
<protein>
    <recommendedName>
        <fullName evidence="4">DUF2127 domain-containing protein</fullName>
    </recommendedName>
</protein>
<feature type="transmembrane region" description="Helical" evidence="1">
    <location>
        <begin position="97"/>
        <end position="117"/>
    </location>
</feature>
<evidence type="ECO:0008006" key="4">
    <source>
        <dbReference type="Google" id="ProtNLM"/>
    </source>
</evidence>
<reference evidence="2 3" key="1">
    <citation type="submission" date="2022-11" db="EMBL/GenBank/DDBJ databases">
        <title>Draft genome sequence of Saccharopolyspora sp. WRP15-2 isolated from rhizosphere soils of wild rice in Thailand.</title>
        <authorList>
            <person name="Duangmal K."/>
            <person name="Kammanee S."/>
            <person name="Muangham S."/>
        </authorList>
    </citation>
    <scope>NUCLEOTIDE SEQUENCE [LARGE SCALE GENOMIC DNA]</scope>
    <source>
        <strain evidence="2 3">WRP15-2</strain>
    </source>
</reference>
<comment type="caution">
    <text evidence="2">The sequence shown here is derived from an EMBL/GenBank/DDBJ whole genome shotgun (WGS) entry which is preliminary data.</text>
</comment>
<gene>
    <name evidence="2" type="ORF">OU415_21785</name>
</gene>
<keyword evidence="3" id="KW-1185">Reference proteome</keyword>
<proteinExistence type="predicted"/>
<feature type="transmembrane region" description="Helical" evidence="1">
    <location>
        <begin position="16"/>
        <end position="38"/>
    </location>
</feature>
<evidence type="ECO:0000313" key="2">
    <source>
        <dbReference type="EMBL" id="MDA3628080.1"/>
    </source>
</evidence>
<keyword evidence="1" id="KW-1133">Transmembrane helix</keyword>
<feature type="transmembrane region" description="Helical" evidence="1">
    <location>
        <begin position="65"/>
        <end position="90"/>
    </location>
</feature>
<dbReference type="EMBL" id="JAQGLA010000038">
    <property type="protein sequence ID" value="MDA3628080.1"/>
    <property type="molecule type" value="Genomic_DNA"/>
</dbReference>